<dbReference type="Proteomes" id="UP000824469">
    <property type="component" value="Unassembled WGS sequence"/>
</dbReference>
<evidence type="ECO:0000256" key="3">
    <source>
        <dbReference type="ARBA" id="ARBA00023274"/>
    </source>
</evidence>
<feature type="region of interest" description="Disordered" evidence="4">
    <location>
        <begin position="1"/>
        <end position="27"/>
    </location>
</feature>
<reference evidence="5 6" key="1">
    <citation type="journal article" date="2021" name="Nat. Plants">
        <title>The Taxus genome provides insights into paclitaxel biosynthesis.</title>
        <authorList>
            <person name="Xiong X."/>
            <person name="Gou J."/>
            <person name="Liao Q."/>
            <person name="Li Y."/>
            <person name="Zhou Q."/>
            <person name="Bi G."/>
            <person name="Li C."/>
            <person name="Du R."/>
            <person name="Wang X."/>
            <person name="Sun T."/>
            <person name="Guo L."/>
            <person name="Liang H."/>
            <person name="Lu P."/>
            <person name="Wu Y."/>
            <person name="Zhang Z."/>
            <person name="Ro D.K."/>
            <person name="Shang Y."/>
            <person name="Huang S."/>
            <person name="Yan J."/>
        </authorList>
    </citation>
    <scope>NUCLEOTIDE SEQUENCE [LARGE SCALE GENOMIC DNA]</scope>
    <source>
        <strain evidence="5">Ta-2019</strain>
    </source>
</reference>
<comment type="caution">
    <text evidence="5">The sequence shown here is derived from an EMBL/GenBank/DDBJ whole genome shotgun (WGS) entry which is preliminary data.</text>
</comment>
<dbReference type="Pfam" id="PF01632">
    <property type="entry name" value="Ribosomal_L35p"/>
    <property type="match status" value="1"/>
</dbReference>
<dbReference type="EMBL" id="JAHRHJ020000005">
    <property type="protein sequence ID" value="KAH9316551.1"/>
    <property type="molecule type" value="Genomic_DNA"/>
</dbReference>
<evidence type="ECO:0000256" key="2">
    <source>
        <dbReference type="ARBA" id="ARBA00022980"/>
    </source>
</evidence>
<proteinExistence type="inferred from homology"/>
<keyword evidence="6" id="KW-1185">Reference proteome</keyword>
<evidence type="ECO:0000313" key="6">
    <source>
        <dbReference type="Proteomes" id="UP000824469"/>
    </source>
</evidence>
<sequence length="61" mass="7292">TIQKKKFSSKKKDPKKLRVPPSKLKKTKMKSYSSFKFRFRTLSSGEIRRWRAGKRHNAHSK</sequence>
<gene>
    <name evidence="5" type="ORF">KI387_025178</name>
</gene>
<dbReference type="GO" id="GO:0003735">
    <property type="term" value="F:structural constituent of ribosome"/>
    <property type="evidence" value="ECO:0007669"/>
    <property type="project" value="InterPro"/>
</dbReference>
<accession>A0AA38LA58</accession>
<dbReference type="Gene3D" id="4.10.410.60">
    <property type="match status" value="1"/>
</dbReference>
<dbReference type="SUPFAM" id="SSF143034">
    <property type="entry name" value="L35p-like"/>
    <property type="match status" value="1"/>
</dbReference>
<keyword evidence="2" id="KW-0689">Ribosomal protein</keyword>
<organism evidence="5 6">
    <name type="scientific">Taxus chinensis</name>
    <name type="common">Chinese yew</name>
    <name type="synonym">Taxus wallichiana var. chinensis</name>
    <dbReference type="NCBI Taxonomy" id="29808"/>
    <lineage>
        <taxon>Eukaryota</taxon>
        <taxon>Viridiplantae</taxon>
        <taxon>Streptophyta</taxon>
        <taxon>Embryophyta</taxon>
        <taxon>Tracheophyta</taxon>
        <taxon>Spermatophyta</taxon>
        <taxon>Pinopsida</taxon>
        <taxon>Pinidae</taxon>
        <taxon>Conifers II</taxon>
        <taxon>Cupressales</taxon>
        <taxon>Taxaceae</taxon>
        <taxon>Taxus</taxon>
    </lineage>
</organism>
<dbReference type="GO" id="GO:1990904">
    <property type="term" value="C:ribonucleoprotein complex"/>
    <property type="evidence" value="ECO:0007669"/>
    <property type="project" value="UniProtKB-KW"/>
</dbReference>
<dbReference type="PANTHER" id="PTHR36400">
    <property type="entry name" value="RIBOSOMAL PROTEIN L35"/>
    <property type="match status" value="1"/>
</dbReference>
<feature type="non-terminal residue" evidence="5">
    <location>
        <position position="1"/>
    </location>
</feature>
<dbReference type="InterPro" id="IPR037229">
    <property type="entry name" value="Ribosomal_bL35_sf"/>
</dbReference>
<dbReference type="GO" id="GO:0006412">
    <property type="term" value="P:translation"/>
    <property type="evidence" value="ECO:0007669"/>
    <property type="project" value="InterPro"/>
</dbReference>
<evidence type="ECO:0000313" key="5">
    <source>
        <dbReference type="EMBL" id="KAH9316551.1"/>
    </source>
</evidence>
<dbReference type="InterPro" id="IPR021137">
    <property type="entry name" value="Ribosomal_bL35-like"/>
</dbReference>
<feature type="non-terminal residue" evidence="5">
    <location>
        <position position="61"/>
    </location>
</feature>
<dbReference type="PANTHER" id="PTHR36400:SF1">
    <property type="entry name" value="RIBOSOMAL PROTEIN L35"/>
    <property type="match status" value="1"/>
</dbReference>
<evidence type="ECO:0000256" key="4">
    <source>
        <dbReference type="SAM" id="MobiDB-lite"/>
    </source>
</evidence>
<evidence type="ECO:0000256" key="1">
    <source>
        <dbReference type="ARBA" id="ARBA00006598"/>
    </source>
</evidence>
<keyword evidence="3" id="KW-0687">Ribonucleoprotein</keyword>
<dbReference type="AlphaFoldDB" id="A0AA38LA58"/>
<protein>
    <submittedName>
        <fullName evidence="5">Uncharacterized protein</fullName>
    </submittedName>
</protein>
<name>A0AA38LA58_TAXCH</name>
<dbReference type="GO" id="GO:0005840">
    <property type="term" value="C:ribosome"/>
    <property type="evidence" value="ECO:0007669"/>
    <property type="project" value="UniProtKB-KW"/>
</dbReference>
<comment type="similarity">
    <text evidence="1">Belongs to the bacterial ribosomal protein bL35 family.</text>
</comment>